<proteinExistence type="predicted"/>
<protein>
    <recommendedName>
        <fullName evidence="3">ParB/Sulfiredoxin domain-containing protein</fullName>
    </recommendedName>
</protein>
<gene>
    <name evidence="1" type="ORF">NDI38_28710</name>
</gene>
<evidence type="ECO:0008006" key="3">
    <source>
        <dbReference type="Google" id="ProtNLM"/>
    </source>
</evidence>
<evidence type="ECO:0000313" key="2">
    <source>
        <dbReference type="Proteomes" id="UP001476950"/>
    </source>
</evidence>
<name>A0ABV0KSZ5_9CYAN</name>
<dbReference type="EMBL" id="JAMPLM010000062">
    <property type="protein sequence ID" value="MEP1062360.1"/>
    <property type="molecule type" value="Genomic_DNA"/>
</dbReference>
<reference evidence="1 2" key="1">
    <citation type="submission" date="2022-04" db="EMBL/GenBank/DDBJ databases">
        <title>Positive selection, recombination, and allopatry shape intraspecific diversity of widespread and dominant cyanobacteria.</title>
        <authorList>
            <person name="Wei J."/>
            <person name="Shu W."/>
            <person name="Hu C."/>
        </authorList>
    </citation>
    <scope>NUCLEOTIDE SEQUENCE [LARGE SCALE GENOMIC DNA]</scope>
    <source>
        <strain evidence="1 2">AS-A4</strain>
    </source>
</reference>
<keyword evidence="2" id="KW-1185">Reference proteome</keyword>
<comment type="caution">
    <text evidence="1">The sequence shown here is derived from an EMBL/GenBank/DDBJ whole genome shotgun (WGS) entry which is preliminary data.</text>
</comment>
<accession>A0ABV0KSZ5</accession>
<organism evidence="1 2">
    <name type="scientific">Stenomitos frigidus AS-A4</name>
    <dbReference type="NCBI Taxonomy" id="2933935"/>
    <lineage>
        <taxon>Bacteria</taxon>
        <taxon>Bacillati</taxon>
        <taxon>Cyanobacteriota</taxon>
        <taxon>Cyanophyceae</taxon>
        <taxon>Leptolyngbyales</taxon>
        <taxon>Leptolyngbyaceae</taxon>
        <taxon>Stenomitos</taxon>
    </lineage>
</organism>
<sequence length="265" mass="28547">MSATQAEASPLDVTLGQIRRLPCKFIKGKSDTPPIILKTIAQELSGTGKNILPVIVRLVGEDKYQAILNTQILDAARLVHLDFVWCIVVNQAMQKQVEVELGQTLWVNLATASEQDLADTLTYLASQPGSPLKGLEATIAASKIAAEDRSTWQDFTPITKLKCGITKGKKLDALATAFYLTPPPPPPAPPDAISIKQASRAAIFERLAYLTSHKLSGFGTVDPEAVSDLIASADRSKWKSLTPITKLGCGIDTAKLKALKTLFTL</sequence>
<evidence type="ECO:0000313" key="1">
    <source>
        <dbReference type="EMBL" id="MEP1062360.1"/>
    </source>
</evidence>
<dbReference type="Proteomes" id="UP001476950">
    <property type="component" value="Unassembled WGS sequence"/>
</dbReference>
<dbReference type="RefSeq" id="WP_190446180.1">
    <property type="nucleotide sequence ID" value="NZ_JAMPLM010000062.1"/>
</dbReference>